<gene>
    <name evidence="1" type="ORF">L6164_005818</name>
</gene>
<dbReference type="Proteomes" id="UP000828941">
    <property type="component" value="Chromosome 3"/>
</dbReference>
<accession>A0ACB9PRK1</accession>
<organism evidence="1 2">
    <name type="scientific">Bauhinia variegata</name>
    <name type="common">Purple orchid tree</name>
    <name type="synonym">Phanera variegata</name>
    <dbReference type="NCBI Taxonomy" id="167791"/>
    <lineage>
        <taxon>Eukaryota</taxon>
        <taxon>Viridiplantae</taxon>
        <taxon>Streptophyta</taxon>
        <taxon>Embryophyta</taxon>
        <taxon>Tracheophyta</taxon>
        <taxon>Spermatophyta</taxon>
        <taxon>Magnoliopsida</taxon>
        <taxon>eudicotyledons</taxon>
        <taxon>Gunneridae</taxon>
        <taxon>Pentapetalae</taxon>
        <taxon>rosids</taxon>
        <taxon>fabids</taxon>
        <taxon>Fabales</taxon>
        <taxon>Fabaceae</taxon>
        <taxon>Cercidoideae</taxon>
        <taxon>Cercideae</taxon>
        <taxon>Bauhiniinae</taxon>
        <taxon>Bauhinia</taxon>
    </lineage>
</organism>
<evidence type="ECO:0000313" key="2">
    <source>
        <dbReference type="Proteomes" id="UP000828941"/>
    </source>
</evidence>
<proteinExistence type="predicted"/>
<comment type="caution">
    <text evidence="1">The sequence shown here is derived from an EMBL/GenBank/DDBJ whole genome shotgun (WGS) entry which is preliminary data.</text>
</comment>
<sequence length="118" mass="13125">MLVEVDTLQLLMQAALSTLLLIIYNCSDQVLTTRERRVAKSREAAAGSVRKTANARQRWKSAKDAAKKHASGLQAQLSRTFSRKKDTTDSEKLKILNQATSSETDVNCCHLPILLLQI</sequence>
<keyword evidence="2" id="KW-1185">Reference proteome</keyword>
<name>A0ACB9PRK1_BAUVA</name>
<evidence type="ECO:0000313" key="1">
    <source>
        <dbReference type="EMBL" id="KAI4351449.1"/>
    </source>
</evidence>
<dbReference type="EMBL" id="CM039428">
    <property type="protein sequence ID" value="KAI4351449.1"/>
    <property type="molecule type" value="Genomic_DNA"/>
</dbReference>
<reference evidence="1 2" key="1">
    <citation type="journal article" date="2022" name="DNA Res.">
        <title>Chromosomal-level genome assembly of the orchid tree Bauhinia variegata (Leguminosae; Cercidoideae) supports the allotetraploid origin hypothesis of Bauhinia.</title>
        <authorList>
            <person name="Zhong Y."/>
            <person name="Chen Y."/>
            <person name="Zheng D."/>
            <person name="Pang J."/>
            <person name="Liu Y."/>
            <person name="Luo S."/>
            <person name="Meng S."/>
            <person name="Qian L."/>
            <person name="Wei D."/>
            <person name="Dai S."/>
            <person name="Zhou R."/>
        </authorList>
    </citation>
    <scope>NUCLEOTIDE SEQUENCE [LARGE SCALE GENOMIC DNA]</scope>
    <source>
        <strain evidence="1">BV-YZ2020</strain>
    </source>
</reference>
<protein>
    <submittedName>
        <fullName evidence="1">Uncharacterized protein</fullName>
    </submittedName>
</protein>